<dbReference type="EMBL" id="CP001601">
    <property type="protein sequence ID" value="ACP33524.1"/>
    <property type="molecule type" value="Genomic_DNA"/>
</dbReference>
<protein>
    <submittedName>
        <fullName evidence="2">Putative membrane protein</fullName>
    </submittedName>
</protein>
<keyword evidence="1" id="KW-1133">Transmembrane helix</keyword>
<organism evidence="2 3">
    <name type="scientific">Corynebacterium aurimucosum (strain ATCC 700975 / DSM 44827 / CIP 107346 / CN-1)</name>
    <name type="common">Corynebacterium nigricans</name>
    <dbReference type="NCBI Taxonomy" id="548476"/>
    <lineage>
        <taxon>Bacteria</taxon>
        <taxon>Bacillati</taxon>
        <taxon>Actinomycetota</taxon>
        <taxon>Actinomycetes</taxon>
        <taxon>Mycobacteriales</taxon>
        <taxon>Corynebacteriaceae</taxon>
        <taxon>Corynebacterium</taxon>
    </lineage>
</organism>
<evidence type="ECO:0000313" key="2">
    <source>
        <dbReference type="EMBL" id="ACP33524.1"/>
    </source>
</evidence>
<dbReference type="Proteomes" id="UP000002077">
    <property type="component" value="Chromosome"/>
</dbReference>
<keyword evidence="3" id="KW-1185">Reference proteome</keyword>
<name>C3PI70_CORA7</name>
<sequence>MNTGPPALHTCTPPIFSPNHRKRTTMIIATTILAVSIVVIVAYPTIEDYFYTGQHRATPHES</sequence>
<proteinExistence type="predicted"/>
<evidence type="ECO:0000313" key="3">
    <source>
        <dbReference type="Proteomes" id="UP000002077"/>
    </source>
</evidence>
<keyword evidence="1" id="KW-0812">Transmembrane</keyword>
<dbReference type="HOGENOM" id="CLU_2896410_0_0_11"/>
<gene>
    <name evidence="2" type="ordered locus">cauri_1931</name>
</gene>
<dbReference type="AlphaFoldDB" id="C3PI70"/>
<reference evidence="2 3" key="1">
    <citation type="journal article" date="2010" name="BMC Genomics">
        <title>Complete genome sequence and lifestyle of black-pigmented Corynebacterium aurimucosum ATCC 700975 (formerly C. nigricans CN-1) isolated from a vaginal swab of a woman with spontaneous abortion.</title>
        <authorList>
            <person name="Trost E."/>
            <person name="Gotker S."/>
            <person name="Schneider J."/>
            <person name="Schneiker-Bekel S."/>
            <person name="Szczepanowski R."/>
            <person name="Tilker A."/>
            <person name="Viehoever P."/>
            <person name="Arnold W."/>
            <person name="Bekel T."/>
            <person name="Blom J."/>
            <person name="Gartemann K.H."/>
            <person name="Linke B."/>
            <person name="Goesmann A."/>
            <person name="Puhler A."/>
            <person name="Shukla S.K."/>
            <person name="Tauch A."/>
        </authorList>
    </citation>
    <scope>NUCLEOTIDE SEQUENCE [LARGE SCALE GENOMIC DNA]</scope>
    <source>
        <strain evidence="3">ATCC 700975 / DSM 44827 / CIP 107346 / CN-1</strain>
    </source>
</reference>
<dbReference type="KEGG" id="car:cauri_1931"/>
<keyword evidence="1" id="KW-0472">Membrane</keyword>
<evidence type="ECO:0000256" key="1">
    <source>
        <dbReference type="SAM" id="Phobius"/>
    </source>
</evidence>
<accession>C3PI70</accession>
<feature type="transmembrane region" description="Helical" evidence="1">
    <location>
        <begin position="26"/>
        <end position="46"/>
    </location>
</feature>